<sequence length="346" mass="39006">MFPSVLSIFLNILFALPCPTSPLYSSSNDEIRIFTNGPFHIQYPELEILQHQAFFLESLEHSKDTKMSITCSELGVTFTNDPPFDVLGLPECGNRVSPILHLYLPGGFDCELDAFNLPNRKTRLCFETLNEKISVKKIVILIHGFLKSFKDPWLHEYQANIMKLDPGTAVIIVGWGGGIFDLFKYWQSAANTRYVSTAMYEIIKELRRIVYSRDFYIHCIGHSLGGHACGLLGKLLVENNVKPLNRISGLDPAGPLFCNDVPYPFDRVNARKEARLGPEYADFVDVIHTDGHARYFGYIPQYGTLERLVSCSHARAHEIYGSSIDDAVCEASRICKGDPHVIPKKM</sequence>
<evidence type="ECO:0000256" key="3">
    <source>
        <dbReference type="ARBA" id="ARBA00022525"/>
    </source>
</evidence>
<name>A0A7R8CM38_LEPSM</name>
<accession>A0A7R8CM38</accession>
<dbReference type="PANTHER" id="PTHR11610">
    <property type="entry name" value="LIPASE"/>
    <property type="match status" value="1"/>
</dbReference>
<evidence type="ECO:0000256" key="1">
    <source>
        <dbReference type="ARBA" id="ARBA00004613"/>
    </source>
</evidence>
<dbReference type="InterPro" id="IPR013818">
    <property type="entry name" value="Lipase"/>
</dbReference>
<dbReference type="InterPro" id="IPR000734">
    <property type="entry name" value="TAG_lipase"/>
</dbReference>
<evidence type="ECO:0000313" key="5">
    <source>
        <dbReference type="EMBL" id="CAF2828345.1"/>
    </source>
</evidence>
<organism evidence="5 6">
    <name type="scientific">Lepeophtheirus salmonis</name>
    <name type="common">Salmon louse</name>
    <name type="synonym">Caligus salmonis</name>
    <dbReference type="NCBI Taxonomy" id="72036"/>
    <lineage>
        <taxon>Eukaryota</taxon>
        <taxon>Metazoa</taxon>
        <taxon>Ecdysozoa</taxon>
        <taxon>Arthropoda</taxon>
        <taxon>Crustacea</taxon>
        <taxon>Multicrustacea</taxon>
        <taxon>Hexanauplia</taxon>
        <taxon>Copepoda</taxon>
        <taxon>Siphonostomatoida</taxon>
        <taxon>Caligidae</taxon>
        <taxon>Lepeophtheirus</taxon>
    </lineage>
</organism>
<dbReference type="EMBL" id="HG994592">
    <property type="protein sequence ID" value="CAF2828345.1"/>
    <property type="molecule type" value="Genomic_DNA"/>
</dbReference>
<dbReference type="OrthoDB" id="199913at2759"/>
<keyword evidence="3" id="KW-0964">Secreted</keyword>
<dbReference type="InterPro" id="IPR029058">
    <property type="entry name" value="AB_hydrolase_fold"/>
</dbReference>
<proteinExistence type="inferred from homology"/>
<comment type="subcellular location">
    <subcellularLocation>
        <location evidence="1">Secreted</location>
    </subcellularLocation>
</comment>
<dbReference type="PANTHER" id="PTHR11610:SF178">
    <property type="entry name" value="LIPASE MEMBER H-A-LIKE PROTEIN"/>
    <property type="match status" value="1"/>
</dbReference>
<gene>
    <name evidence="5" type="ORF">LSAA_4307</name>
</gene>
<dbReference type="Gene3D" id="3.40.50.1820">
    <property type="entry name" value="alpha/beta hydrolase"/>
    <property type="match status" value="1"/>
</dbReference>
<dbReference type="AlphaFoldDB" id="A0A7R8CM38"/>
<evidence type="ECO:0000256" key="2">
    <source>
        <dbReference type="ARBA" id="ARBA00010701"/>
    </source>
</evidence>
<dbReference type="GO" id="GO:0016298">
    <property type="term" value="F:lipase activity"/>
    <property type="evidence" value="ECO:0007669"/>
    <property type="project" value="InterPro"/>
</dbReference>
<evidence type="ECO:0000313" key="6">
    <source>
        <dbReference type="Proteomes" id="UP000675881"/>
    </source>
</evidence>
<dbReference type="SUPFAM" id="SSF53474">
    <property type="entry name" value="alpha/beta-Hydrolases"/>
    <property type="match status" value="1"/>
</dbReference>
<dbReference type="Proteomes" id="UP000675881">
    <property type="component" value="Chromosome 13"/>
</dbReference>
<protein>
    <submittedName>
        <fullName evidence="5">(salmon louse) hypothetical protein</fullName>
    </submittedName>
</protein>
<reference evidence="5" key="1">
    <citation type="submission" date="2021-02" db="EMBL/GenBank/DDBJ databases">
        <authorList>
            <person name="Bekaert M."/>
        </authorList>
    </citation>
    <scope>NUCLEOTIDE SEQUENCE</scope>
    <source>
        <strain evidence="5">IoA-00</strain>
    </source>
</reference>
<comment type="similarity">
    <text evidence="2 4">Belongs to the AB hydrolase superfamily. Lipase family.</text>
</comment>
<evidence type="ECO:0000256" key="4">
    <source>
        <dbReference type="RuleBase" id="RU004262"/>
    </source>
</evidence>
<dbReference type="GO" id="GO:0016042">
    <property type="term" value="P:lipid catabolic process"/>
    <property type="evidence" value="ECO:0007669"/>
    <property type="project" value="TreeGrafter"/>
</dbReference>
<dbReference type="Pfam" id="PF00151">
    <property type="entry name" value="Lipase"/>
    <property type="match status" value="1"/>
</dbReference>
<dbReference type="GO" id="GO:0005615">
    <property type="term" value="C:extracellular space"/>
    <property type="evidence" value="ECO:0007669"/>
    <property type="project" value="TreeGrafter"/>
</dbReference>
<keyword evidence="6" id="KW-1185">Reference proteome</keyword>